<dbReference type="Proteomes" id="UP000317977">
    <property type="component" value="Unassembled WGS sequence"/>
</dbReference>
<dbReference type="EC" id="2.7.11.1" evidence="7"/>
<comment type="caution">
    <text evidence="7">The sequence shown here is derived from an EMBL/GenBank/DDBJ whole genome shotgun (WGS) entry which is preliminary data.</text>
</comment>
<dbReference type="PROSITE" id="PS50011">
    <property type="entry name" value="PROTEIN_KINASE_DOM"/>
    <property type="match status" value="1"/>
</dbReference>
<keyword evidence="8" id="KW-1185">Reference proteome</keyword>
<dbReference type="CDD" id="cd14014">
    <property type="entry name" value="STKc_PknB_like"/>
    <property type="match status" value="1"/>
</dbReference>
<dbReference type="OrthoDB" id="6111975at2"/>
<dbReference type="Pfam" id="PF07596">
    <property type="entry name" value="SBP_bac_10"/>
    <property type="match status" value="1"/>
</dbReference>
<dbReference type="GO" id="GO:0004674">
    <property type="term" value="F:protein serine/threonine kinase activity"/>
    <property type="evidence" value="ECO:0007669"/>
    <property type="project" value="UniProtKB-EC"/>
</dbReference>
<evidence type="ECO:0000256" key="1">
    <source>
        <dbReference type="ARBA" id="ARBA00022679"/>
    </source>
</evidence>
<dbReference type="InterPro" id="IPR008271">
    <property type="entry name" value="Ser/Thr_kinase_AS"/>
</dbReference>
<dbReference type="GO" id="GO:0005524">
    <property type="term" value="F:ATP binding"/>
    <property type="evidence" value="ECO:0007669"/>
    <property type="project" value="UniProtKB-UniRule"/>
</dbReference>
<dbReference type="InterPro" id="IPR054384">
    <property type="entry name" value="SecDF_P1_head"/>
</dbReference>
<dbReference type="EMBL" id="SJPX01000002">
    <property type="protein sequence ID" value="TWU56276.1"/>
    <property type="molecule type" value="Genomic_DNA"/>
</dbReference>
<dbReference type="PANTHER" id="PTHR43289">
    <property type="entry name" value="MITOGEN-ACTIVATED PROTEIN KINASE KINASE KINASE 20-RELATED"/>
    <property type="match status" value="1"/>
</dbReference>
<accession>A0A5C6F845</accession>
<keyword evidence="4 5" id="KW-0067">ATP-binding</keyword>
<dbReference type="PROSITE" id="PS00108">
    <property type="entry name" value="PROTEIN_KINASE_ST"/>
    <property type="match status" value="1"/>
</dbReference>
<evidence type="ECO:0000313" key="8">
    <source>
        <dbReference type="Proteomes" id="UP000317977"/>
    </source>
</evidence>
<dbReference type="Gene3D" id="3.30.200.20">
    <property type="entry name" value="Phosphorylase Kinase, domain 1"/>
    <property type="match status" value="1"/>
</dbReference>
<dbReference type="Pfam" id="PF00069">
    <property type="entry name" value="Pkinase"/>
    <property type="match status" value="1"/>
</dbReference>
<dbReference type="AlphaFoldDB" id="A0A5C6F845"/>
<evidence type="ECO:0000256" key="5">
    <source>
        <dbReference type="PROSITE-ProRule" id="PRU10141"/>
    </source>
</evidence>
<dbReference type="Gene3D" id="3.30.1360.200">
    <property type="match status" value="1"/>
</dbReference>
<gene>
    <name evidence="7" type="primary">pknF_1</name>
    <name evidence="7" type="ORF">Poly59_25800</name>
</gene>
<dbReference type="Gene3D" id="1.10.510.10">
    <property type="entry name" value="Transferase(Phosphotransferase) domain 1"/>
    <property type="match status" value="1"/>
</dbReference>
<proteinExistence type="predicted"/>
<organism evidence="7 8">
    <name type="scientific">Rubripirellula reticaptiva</name>
    <dbReference type="NCBI Taxonomy" id="2528013"/>
    <lineage>
        <taxon>Bacteria</taxon>
        <taxon>Pseudomonadati</taxon>
        <taxon>Planctomycetota</taxon>
        <taxon>Planctomycetia</taxon>
        <taxon>Pirellulales</taxon>
        <taxon>Pirellulaceae</taxon>
        <taxon>Rubripirellula</taxon>
    </lineage>
</organism>
<dbReference type="PROSITE" id="PS00107">
    <property type="entry name" value="PROTEIN_KINASE_ATP"/>
    <property type="match status" value="1"/>
</dbReference>
<dbReference type="PANTHER" id="PTHR43289:SF6">
    <property type="entry name" value="SERINE_THREONINE-PROTEIN KINASE NEKL-3"/>
    <property type="match status" value="1"/>
</dbReference>
<dbReference type="InterPro" id="IPR011009">
    <property type="entry name" value="Kinase-like_dom_sf"/>
</dbReference>
<dbReference type="InterPro" id="IPR011453">
    <property type="entry name" value="DUF1559"/>
</dbReference>
<name>A0A5C6F845_9BACT</name>
<dbReference type="SMART" id="SM00220">
    <property type="entry name" value="S_TKc"/>
    <property type="match status" value="1"/>
</dbReference>
<feature type="binding site" evidence="5">
    <location>
        <position position="134"/>
    </location>
    <ligand>
        <name>ATP</name>
        <dbReference type="ChEBI" id="CHEBI:30616"/>
    </ligand>
</feature>
<dbReference type="InterPro" id="IPR017441">
    <property type="entry name" value="Protein_kinase_ATP_BS"/>
</dbReference>
<dbReference type="InterPro" id="IPR000719">
    <property type="entry name" value="Prot_kinase_dom"/>
</dbReference>
<protein>
    <submittedName>
        <fullName evidence="7">Serine/threonine-protein kinase PknF</fullName>
        <ecNumber evidence="7">2.7.11.1</ecNumber>
    </submittedName>
</protein>
<feature type="domain" description="Protein kinase" evidence="6">
    <location>
        <begin position="105"/>
        <end position="373"/>
    </location>
</feature>
<reference evidence="7 8" key="1">
    <citation type="submission" date="2019-02" db="EMBL/GenBank/DDBJ databases">
        <title>Deep-cultivation of Planctomycetes and their phenomic and genomic characterization uncovers novel biology.</title>
        <authorList>
            <person name="Wiegand S."/>
            <person name="Jogler M."/>
            <person name="Boedeker C."/>
            <person name="Pinto D."/>
            <person name="Vollmers J."/>
            <person name="Rivas-Marin E."/>
            <person name="Kohn T."/>
            <person name="Peeters S.H."/>
            <person name="Heuer A."/>
            <person name="Rast P."/>
            <person name="Oberbeckmann S."/>
            <person name="Bunk B."/>
            <person name="Jeske O."/>
            <person name="Meyerdierks A."/>
            <person name="Storesund J.E."/>
            <person name="Kallscheuer N."/>
            <person name="Luecker S."/>
            <person name="Lage O.M."/>
            <person name="Pohl T."/>
            <person name="Merkel B.J."/>
            <person name="Hornburger P."/>
            <person name="Mueller R.-W."/>
            <person name="Bruemmer F."/>
            <person name="Labrenz M."/>
            <person name="Spormann A.M."/>
            <person name="Op Den Camp H."/>
            <person name="Overmann J."/>
            <person name="Amann R."/>
            <person name="Jetten M.S.M."/>
            <person name="Mascher T."/>
            <person name="Medema M.H."/>
            <person name="Devos D.P."/>
            <person name="Kaster A.-K."/>
            <person name="Ovreas L."/>
            <person name="Rohde M."/>
            <person name="Galperin M.Y."/>
            <person name="Jogler C."/>
        </authorList>
    </citation>
    <scope>NUCLEOTIDE SEQUENCE [LARGE SCALE GENOMIC DNA]</scope>
    <source>
        <strain evidence="7 8">Poly59</strain>
    </source>
</reference>
<sequence>MMTATECPSIERLRELTLGRLAEDDSDAVLDHLRDCQVCQAELETIGDGDDSLIHAIRSPDDDSGLASEPQFQQALVAALGALGSRDPSLTSSDVPAFPVSMDEYEIVRPLGRGGMGNVYLARHTKLGRLVAIKVLANHRLADAKMKERFEAEMRAVGRLSHPGIVTAHDAREIDGTAVLVTEFIDGMDLSQLVSRTGPIGVANACELVRQVAVALQYTSDQGFVHRDIKPSNIMLGSGAEVKLLDLGLARLQEPVHEPSNLTGTGQAMGTADFIAPEQVTDSRSVDVRADIYSLGCTLFKLLTGHAPFTGPEHSTAFAKMTAHVSSPPPKTSDQLPDVPRGLSNLIASMLAKDPASRPQTPMQVAEKLTPFARDADLNALIHHAETVVPDHAVATESVQQAPPQTQPWLRRTVPRSVAIAAGFVGLFVGLCGGFLIRIKSPDGSVVTVSAPEGSEISIHPEETKESVPTSAVATSLGNEYEAPFLMFAILASKAETDQYVAKHGGPSDDLNISHDGIRWYVVDPDVTTVQNFEKDGQAFHLVREAESLKFTNGNLREEIETAQSKGRQLIELRLSEQSGKSLRELTRNNLKRQLAIIVNGKIRMAPTINDEVGRDVAISGKFSDAEIKFLMDSLGSGLVQPLSKPADATESKTDLQRLQGVWLMSENNHSLVAFDTSTFVIADRDSVLSAGKMTFKGGKHKQMELNYSFPSGPKQTAVYRFLAKDRIELQLSYDPSALLSTNPDDALSVNVVVIDRLGDMPSTMEQTFELTKSPPLANIEVDTRGKLLQAAMQIMQVKSMGIEGYAAFHKKAQTAQHQTESNNHLKRLALGFHNFNAVYRKFPASASTGREGSLGVDNESQIQPFSWRVAILPFIEQQQLYEQYRFDEPWDSEANLKLLDQMPDVYRSPTAPADQPAGHTNYQGIANGTGAMGTTDGLKLRDIRDGTSNTLLIMETESSIPWTKPQDLDGIPEFTNDAVLRYALADGSVQTMHPIDMDKLKSLITRDGGEILPP</sequence>
<keyword evidence="2 5" id="KW-0547">Nucleotide-binding</keyword>
<evidence type="ECO:0000259" key="6">
    <source>
        <dbReference type="PROSITE" id="PS50011"/>
    </source>
</evidence>
<dbReference type="SUPFAM" id="SSF56112">
    <property type="entry name" value="Protein kinase-like (PK-like)"/>
    <property type="match status" value="1"/>
</dbReference>
<evidence type="ECO:0000313" key="7">
    <source>
        <dbReference type="EMBL" id="TWU56276.1"/>
    </source>
</evidence>
<evidence type="ECO:0000256" key="2">
    <source>
        <dbReference type="ARBA" id="ARBA00022741"/>
    </source>
</evidence>
<dbReference type="Pfam" id="PF22599">
    <property type="entry name" value="SecDF_P1_head"/>
    <property type="match status" value="1"/>
</dbReference>
<keyword evidence="1 7" id="KW-0808">Transferase</keyword>
<evidence type="ECO:0000256" key="4">
    <source>
        <dbReference type="ARBA" id="ARBA00022840"/>
    </source>
</evidence>
<evidence type="ECO:0000256" key="3">
    <source>
        <dbReference type="ARBA" id="ARBA00022777"/>
    </source>
</evidence>
<keyword evidence="3 7" id="KW-0418">Kinase</keyword>
<dbReference type="RefSeq" id="WP_146534289.1">
    <property type="nucleotide sequence ID" value="NZ_SJPX01000002.1"/>
</dbReference>